<keyword evidence="1" id="KW-0677">Repeat</keyword>
<dbReference type="Proteomes" id="UP001054945">
    <property type="component" value="Unassembled WGS sequence"/>
</dbReference>
<evidence type="ECO:0000313" key="5">
    <source>
        <dbReference type="Proteomes" id="UP001054945"/>
    </source>
</evidence>
<feature type="region of interest" description="Disordered" evidence="2">
    <location>
        <begin position="1"/>
        <end position="22"/>
    </location>
</feature>
<gene>
    <name evidence="4" type="ORF">CEXT_361271</name>
</gene>
<name>A0AAV4XTS3_CAEEX</name>
<evidence type="ECO:0000256" key="2">
    <source>
        <dbReference type="SAM" id="MobiDB-lite"/>
    </source>
</evidence>
<dbReference type="AlphaFoldDB" id="A0AAV4XTS3"/>
<comment type="caution">
    <text evidence="4">The sequence shown here is derived from an EMBL/GenBank/DDBJ whole genome shotgun (WGS) entry which is preliminary data.</text>
</comment>
<accession>A0AAV4XTS3</accession>
<keyword evidence="5" id="KW-1185">Reference proteome</keyword>
<organism evidence="4 5">
    <name type="scientific">Caerostris extrusa</name>
    <name type="common">Bark spider</name>
    <name type="synonym">Caerostris bankana</name>
    <dbReference type="NCBI Taxonomy" id="172846"/>
    <lineage>
        <taxon>Eukaryota</taxon>
        <taxon>Metazoa</taxon>
        <taxon>Ecdysozoa</taxon>
        <taxon>Arthropoda</taxon>
        <taxon>Chelicerata</taxon>
        <taxon>Arachnida</taxon>
        <taxon>Araneae</taxon>
        <taxon>Araneomorphae</taxon>
        <taxon>Entelegynae</taxon>
        <taxon>Araneoidea</taxon>
        <taxon>Araneidae</taxon>
        <taxon>Caerostris</taxon>
    </lineage>
</organism>
<reference evidence="4 5" key="1">
    <citation type="submission" date="2021-06" db="EMBL/GenBank/DDBJ databases">
        <title>Caerostris extrusa draft genome.</title>
        <authorList>
            <person name="Kono N."/>
            <person name="Arakawa K."/>
        </authorList>
    </citation>
    <scope>NUCLEOTIDE SEQUENCE [LARGE SCALE GENOMIC DNA]</scope>
</reference>
<evidence type="ECO:0000256" key="1">
    <source>
        <dbReference type="ARBA" id="ARBA00022737"/>
    </source>
</evidence>
<feature type="compositionally biased region" description="Basic and acidic residues" evidence="2">
    <location>
        <begin position="1"/>
        <end position="21"/>
    </location>
</feature>
<dbReference type="PROSITE" id="PS50825">
    <property type="entry name" value="HYR"/>
    <property type="match status" value="1"/>
</dbReference>
<feature type="domain" description="HYR" evidence="3">
    <location>
        <begin position="1"/>
        <end position="55"/>
    </location>
</feature>
<dbReference type="Pfam" id="PF02494">
    <property type="entry name" value="HYR"/>
    <property type="match status" value="1"/>
</dbReference>
<evidence type="ECO:0000259" key="3">
    <source>
        <dbReference type="PROSITE" id="PS50825"/>
    </source>
</evidence>
<dbReference type="EMBL" id="BPLR01000888">
    <property type="protein sequence ID" value="GIY98132.1"/>
    <property type="molecule type" value="Genomic_DNA"/>
</dbReference>
<dbReference type="InterPro" id="IPR003410">
    <property type="entry name" value="HYR_dom"/>
</dbReference>
<evidence type="ECO:0000313" key="4">
    <source>
        <dbReference type="EMBL" id="GIY98132.1"/>
    </source>
</evidence>
<sequence>MIGSKSDKRCQTKRDAHDKYEPNSTLNSGIHLVQYIARDFAGNTGMCSFEINITIRSEGRACSDLRVWETDNTIYENLIYKETKYVYTRCKYRGLRVDGENTIECVHGHPVVPLPRCKPIRLSMFTTVFK</sequence>
<proteinExistence type="predicted"/>
<protein>
    <recommendedName>
        <fullName evidence="3">HYR domain-containing protein</fullName>
    </recommendedName>
</protein>